<gene>
    <name evidence="1" type="ORF">EDC28_10382</name>
</gene>
<dbReference type="Proteomes" id="UP000268033">
    <property type="component" value="Unassembled WGS sequence"/>
</dbReference>
<accession>A0A3N1PK55</accession>
<dbReference type="AlphaFoldDB" id="A0A3N1PK55"/>
<dbReference type="EMBL" id="RJUL01000003">
    <property type="protein sequence ID" value="ROQ28489.1"/>
    <property type="molecule type" value="Genomic_DNA"/>
</dbReference>
<name>A0A3N1PK55_9GAMM</name>
<evidence type="ECO:0000313" key="1">
    <source>
        <dbReference type="EMBL" id="ROQ28489.1"/>
    </source>
</evidence>
<comment type="caution">
    <text evidence="1">The sequence shown here is derived from an EMBL/GenBank/DDBJ whole genome shotgun (WGS) entry which is preliminary data.</text>
</comment>
<organism evidence="1 2">
    <name type="scientific">Gallaecimonas pentaromativorans</name>
    <dbReference type="NCBI Taxonomy" id="584787"/>
    <lineage>
        <taxon>Bacteria</taxon>
        <taxon>Pseudomonadati</taxon>
        <taxon>Pseudomonadota</taxon>
        <taxon>Gammaproteobacteria</taxon>
        <taxon>Enterobacterales</taxon>
        <taxon>Gallaecimonadaceae</taxon>
        <taxon>Gallaecimonas</taxon>
    </lineage>
</organism>
<proteinExistence type="predicted"/>
<reference evidence="1 2" key="1">
    <citation type="submission" date="2018-11" db="EMBL/GenBank/DDBJ databases">
        <title>Genomic Encyclopedia of Type Strains, Phase IV (KMG-IV): sequencing the most valuable type-strain genomes for metagenomic binning, comparative biology and taxonomic classification.</title>
        <authorList>
            <person name="Goeker M."/>
        </authorList>
    </citation>
    <scope>NUCLEOTIDE SEQUENCE [LARGE SCALE GENOMIC DNA]</scope>
    <source>
        <strain evidence="1 2">DSM 21945</strain>
    </source>
</reference>
<evidence type="ECO:0000313" key="2">
    <source>
        <dbReference type="Proteomes" id="UP000268033"/>
    </source>
</evidence>
<sequence>MSRELSDVIAAIKAEGRKPTLALVKARLTSTVPLPTIIRALQGGNIAEVADAPPPPPFTPAQQAWIAQYVAAQLAPYQAALAAHGIALADKDA</sequence>
<dbReference type="RefSeq" id="WP_123420985.1">
    <property type="nucleotide sequence ID" value="NZ_RJUL01000003.1"/>
</dbReference>
<dbReference type="STRING" id="584787.GCA_001247655_00346"/>
<protein>
    <submittedName>
        <fullName evidence="1">Uncharacterized protein</fullName>
    </submittedName>
</protein>
<keyword evidence="2" id="KW-1185">Reference proteome</keyword>